<dbReference type="FunFam" id="3.40.50.2000:FF:000005">
    <property type="entry name" value="Alpha-1,4 glucan phosphorylase"/>
    <property type="match status" value="1"/>
</dbReference>
<reference evidence="11 12" key="2">
    <citation type="submission" date="2013-09" db="EMBL/GenBank/DDBJ databases">
        <title>Whole genome comparison of six Crocosphaera watsonii strains with differing phenotypes.</title>
        <authorList>
            <person name="Bench S.R."/>
            <person name="Heller P."/>
            <person name="Frank I."/>
            <person name="Arciniega M."/>
            <person name="Shilova I.N."/>
            <person name="Zehr J.P."/>
        </authorList>
    </citation>
    <scope>NUCLEOTIDE SEQUENCE [LARGE SCALE GENOMIC DNA]</scope>
    <source>
        <strain evidence="11 12">WH 0402</strain>
    </source>
</reference>
<evidence type="ECO:0000256" key="6">
    <source>
        <dbReference type="ARBA" id="ARBA00022679"/>
    </source>
</evidence>
<comment type="cofactor">
    <cofactor evidence="2 10">
        <name>pyridoxal 5'-phosphate</name>
        <dbReference type="ChEBI" id="CHEBI:597326"/>
    </cofactor>
</comment>
<dbReference type="GO" id="GO:0030170">
    <property type="term" value="F:pyridoxal phosphate binding"/>
    <property type="evidence" value="ECO:0007669"/>
    <property type="project" value="TreeGrafter"/>
</dbReference>
<name>T2JJJ8_CROWT</name>
<accession>T2JJJ8</accession>
<dbReference type="GO" id="GO:0005737">
    <property type="term" value="C:cytoplasm"/>
    <property type="evidence" value="ECO:0007669"/>
    <property type="project" value="TreeGrafter"/>
</dbReference>
<dbReference type="PROSITE" id="PS00102">
    <property type="entry name" value="PHOSPHORYLASE"/>
    <property type="match status" value="1"/>
</dbReference>
<keyword evidence="4" id="KW-0321">Glycogen metabolism</keyword>
<sequence length="302" mass="34364">MPPKMIFIWLYPQSLFDVQVKRIHEYKRQHLNVLHIITLYKRLKNDPNLDVPPRTFIFGGKAAPGYFMAKRMIKLITAVGDVVNNDGDIGDRLKVIFLPDYNVTFGQRVYPAADLSEQISTAGKEASGTGNMKFSMNSALTIGTLDGANVEIREEVGAENFFLFGLTNPEVLNLKAQGYVPRRYYASIPELRGVLDLISSGFFSHGDPELFQCFVDNLLYDDPYLLLADYQSYIECQDKVSQAYKDQENWSNMSILNVARMGKFSSDRSIKDYCGKIWNAPPVPIKLKDYVQKDAQLRVNKF</sequence>
<evidence type="ECO:0000256" key="9">
    <source>
        <dbReference type="ARBA" id="ARBA00025174"/>
    </source>
</evidence>
<gene>
    <name evidence="11" type="ORF">CWATWH0402_1497</name>
</gene>
<dbReference type="AlphaFoldDB" id="T2JJJ8"/>
<dbReference type="InterPro" id="IPR035090">
    <property type="entry name" value="Pyridoxal_P_attach_site"/>
</dbReference>
<dbReference type="GO" id="GO:0008184">
    <property type="term" value="F:glycogen phosphorylase activity"/>
    <property type="evidence" value="ECO:0007669"/>
    <property type="project" value="InterPro"/>
</dbReference>
<comment type="catalytic activity">
    <reaction evidence="1 10">
        <text>[(1-&gt;4)-alpha-D-glucosyl](n) + phosphate = [(1-&gt;4)-alpha-D-glucosyl](n-1) + alpha-D-glucose 1-phosphate</text>
        <dbReference type="Rhea" id="RHEA:41732"/>
        <dbReference type="Rhea" id="RHEA-COMP:9584"/>
        <dbReference type="Rhea" id="RHEA-COMP:9586"/>
        <dbReference type="ChEBI" id="CHEBI:15444"/>
        <dbReference type="ChEBI" id="CHEBI:43474"/>
        <dbReference type="ChEBI" id="CHEBI:58601"/>
        <dbReference type="EC" id="2.4.1.1"/>
    </reaction>
</comment>
<dbReference type="Pfam" id="PF00343">
    <property type="entry name" value="Phosphorylase"/>
    <property type="match status" value="1"/>
</dbReference>
<comment type="similarity">
    <text evidence="3 10">Belongs to the glycogen phosphorylase family.</text>
</comment>
<comment type="function">
    <text evidence="9">Phosphorylase is an important allosteric enzyme in carbohydrate metabolism. Enzymes from different sources differ in their regulatory mechanisms and in their natural substrates. However, all known phosphorylases share catalytic and structural properties.</text>
</comment>
<keyword evidence="7 10" id="KW-0663">Pyridoxal phosphate</keyword>
<comment type="caution">
    <text evidence="11">The sequence shown here is derived from an EMBL/GenBank/DDBJ whole genome shotgun (WGS) entry which is preliminary data.</text>
</comment>
<evidence type="ECO:0000256" key="3">
    <source>
        <dbReference type="ARBA" id="ARBA00006047"/>
    </source>
</evidence>
<evidence type="ECO:0000256" key="10">
    <source>
        <dbReference type="RuleBase" id="RU000587"/>
    </source>
</evidence>
<evidence type="ECO:0000256" key="7">
    <source>
        <dbReference type="ARBA" id="ARBA00022898"/>
    </source>
</evidence>
<proteinExistence type="inferred from homology"/>
<evidence type="ECO:0000313" key="12">
    <source>
        <dbReference type="Proteomes" id="UP000018130"/>
    </source>
</evidence>
<evidence type="ECO:0000256" key="8">
    <source>
        <dbReference type="ARBA" id="ARBA00023277"/>
    </source>
</evidence>
<protein>
    <recommendedName>
        <fullName evidence="10">Alpha-1,4 glucan phosphorylase</fullName>
        <ecNumber evidence="10">2.4.1.1</ecNumber>
    </recommendedName>
</protein>
<comment type="function">
    <text evidence="10">Allosteric enzyme that catalyzes the rate-limiting step in glycogen catabolism, the phosphorolytic cleavage of glycogen to produce glucose-1-phosphate, and plays a central role in maintaining cellular and organismal glucose homeostasis.</text>
</comment>
<dbReference type="EC" id="2.4.1.1" evidence="10"/>
<evidence type="ECO:0000313" key="11">
    <source>
        <dbReference type="EMBL" id="CCQ64657.1"/>
    </source>
</evidence>
<dbReference type="Proteomes" id="UP000018130">
    <property type="component" value="Unassembled WGS sequence"/>
</dbReference>
<reference evidence="11 12" key="1">
    <citation type="submission" date="2013-01" db="EMBL/GenBank/DDBJ databases">
        <authorList>
            <person name="Bench S."/>
        </authorList>
    </citation>
    <scope>NUCLEOTIDE SEQUENCE [LARGE SCALE GENOMIC DNA]</scope>
    <source>
        <strain evidence="11 12">WH 0402</strain>
    </source>
</reference>
<evidence type="ECO:0000256" key="1">
    <source>
        <dbReference type="ARBA" id="ARBA00001275"/>
    </source>
</evidence>
<dbReference type="SUPFAM" id="SSF53756">
    <property type="entry name" value="UDP-Glycosyltransferase/glycogen phosphorylase"/>
    <property type="match status" value="1"/>
</dbReference>
<keyword evidence="5 10" id="KW-0328">Glycosyltransferase</keyword>
<dbReference type="EMBL" id="CAQN01000023">
    <property type="protein sequence ID" value="CCQ64657.1"/>
    <property type="molecule type" value="Genomic_DNA"/>
</dbReference>
<dbReference type="InterPro" id="IPR000811">
    <property type="entry name" value="Glyco_trans_35"/>
</dbReference>
<dbReference type="PANTHER" id="PTHR11468">
    <property type="entry name" value="GLYCOGEN PHOSPHORYLASE"/>
    <property type="match status" value="1"/>
</dbReference>
<evidence type="ECO:0000256" key="5">
    <source>
        <dbReference type="ARBA" id="ARBA00022676"/>
    </source>
</evidence>
<dbReference type="Gene3D" id="3.40.50.2000">
    <property type="entry name" value="Glycogen Phosphorylase B"/>
    <property type="match status" value="2"/>
</dbReference>
<dbReference type="GO" id="GO:0005980">
    <property type="term" value="P:glycogen catabolic process"/>
    <property type="evidence" value="ECO:0007669"/>
    <property type="project" value="TreeGrafter"/>
</dbReference>
<evidence type="ECO:0000256" key="4">
    <source>
        <dbReference type="ARBA" id="ARBA00022600"/>
    </source>
</evidence>
<keyword evidence="6 10" id="KW-0808">Transferase</keyword>
<keyword evidence="8 10" id="KW-0119">Carbohydrate metabolism</keyword>
<organism evidence="11 12">
    <name type="scientific">Crocosphaera watsonii WH 0402</name>
    <dbReference type="NCBI Taxonomy" id="1284629"/>
    <lineage>
        <taxon>Bacteria</taxon>
        <taxon>Bacillati</taxon>
        <taxon>Cyanobacteriota</taxon>
        <taxon>Cyanophyceae</taxon>
        <taxon>Oscillatoriophycideae</taxon>
        <taxon>Chroococcales</taxon>
        <taxon>Aphanothecaceae</taxon>
        <taxon>Crocosphaera</taxon>
    </lineage>
</organism>
<dbReference type="PANTHER" id="PTHR11468:SF3">
    <property type="entry name" value="GLYCOGEN PHOSPHORYLASE, LIVER FORM"/>
    <property type="match status" value="1"/>
</dbReference>
<evidence type="ECO:0000256" key="2">
    <source>
        <dbReference type="ARBA" id="ARBA00001933"/>
    </source>
</evidence>